<evidence type="ECO:0000313" key="2">
    <source>
        <dbReference type="EMBL" id="MBP0058184.1"/>
    </source>
</evidence>
<dbReference type="Proteomes" id="UP001315001">
    <property type="component" value="Unassembled WGS sequence"/>
</dbReference>
<keyword evidence="1" id="KW-0812">Transmembrane</keyword>
<proteinExistence type="predicted"/>
<protein>
    <submittedName>
        <fullName evidence="2">Uncharacterized protein</fullName>
    </submittedName>
</protein>
<name>A0ABS3ZLI8_9FIRM</name>
<feature type="transmembrane region" description="Helical" evidence="1">
    <location>
        <begin position="20"/>
        <end position="43"/>
    </location>
</feature>
<organism evidence="2 3">
    <name type="scientific">Anaerobutyricum soehngenii</name>
    <dbReference type="NCBI Taxonomy" id="105843"/>
    <lineage>
        <taxon>Bacteria</taxon>
        <taxon>Bacillati</taxon>
        <taxon>Bacillota</taxon>
        <taxon>Clostridia</taxon>
        <taxon>Lachnospirales</taxon>
        <taxon>Lachnospiraceae</taxon>
        <taxon>Anaerobutyricum</taxon>
    </lineage>
</organism>
<comment type="caution">
    <text evidence="2">The sequence shown here is derived from an EMBL/GenBank/DDBJ whole genome shotgun (WGS) entry which is preliminary data.</text>
</comment>
<keyword evidence="1" id="KW-1133">Transmembrane helix</keyword>
<feature type="non-terminal residue" evidence="2">
    <location>
        <position position="1"/>
    </location>
</feature>
<gene>
    <name evidence="2" type="ORF">JYQ75_12445</name>
</gene>
<keyword evidence="1" id="KW-0472">Membrane</keyword>
<keyword evidence="3" id="KW-1185">Reference proteome</keyword>
<evidence type="ECO:0000313" key="3">
    <source>
        <dbReference type="Proteomes" id="UP001315001"/>
    </source>
</evidence>
<accession>A0ABS3ZLI8</accession>
<sequence length="68" mass="8018">RNTAISQMRLRSVFKMRMSILNAATTEQMGYGSISFFVCFLLMNQIVNHHLEKALKYYILGRDEFRNI</sequence>
<reference evidence="2 3" key="1">
    <citation type="submission" date="2021-02" db="EMBL/GenBank/DDBJ databases">
        <title>Lactate utilizing bacteria of the human gut.</title>
        <authorList>
            <person name="Sheridan P.O."/>
        </authorList>
    </citation>
    <scope>NUCLEOTIDE SEQUENCE [LARGE SCALE GENOMIC DNA]</scope>
    <source>
        <strain evidence="2 3">HTF-83D</strain>
    </source>
</reference>
<dbReference type="RefSeq" id="WP_209293914.1">
    <property type="nucleotide sequence ID" value="NZ_JAFIQO010000170.1"/>
</dbReference>
<dbReference type="EMBL" id="JAFIQO010000170">
    <property type="protein sequence ID" value="MBP0058184.1"/>
    <property type="molecule type" value="Genomic_DNA"/>
</dbReference>
<evidence type="ECO:0000256" key="1">
    <source>
        <dbReference type="SAM" id="Phobius"/>
    </source>
</evidence>